<evidence type="ECO:0000256" key="11">
    <source>
        <dbReference type="SAM" id="MobiDB-lite"/>
    </source>
</evidence>
<feature type="compositionally biased region" description="Basic and acidic residues" evidence="11">
    <location>
        <begin position="1338"/>
        <end position="1351"/>
    </location>
</feature>
<comment type="function">
    <text evidence="10">Ubiquitin ligase protein which is a component of the N-end rule pathway. Recognizes and binds to proteins bearing specific N-terminal residues that are destabilizing according to the N-end rule, leading to their ubiquitination and subsequent degradation.</text>
</comment>
<feature type="region of interest" description="Disordered" evidence="11">
    <location>
        <begin position="1140"/>
        <end position="1159"/>
    </location>
</feature>
<name>A0A176WBV9_MARPO</name>
<dbReference type="Pfam" id="PF18995">
    <property type="entry name" value="PRT6_C"/>
    <property type="match status" value="1"/>
</dbReference>
<feature type="compositionally biased region" description="Polar residues" evidence="11">
    <location>
        <begin position="818"/>
        <end position="834"/>
    </location>
</feature>
<dbReference type="InterPro" id="IPR042065">
    <property type="entry name" value="E3_ELL-like"/>
</dbReference>
<feature type="region of interest" description="Disordered" evidence="11">
    <location>
        <begin position="719"/>
        <end position="739"/>
    </location>
</feature>
<dbReference type="GO" id="GO:0071596">
    <property type="term" value="P:ubiquitin-dependent protein catabolic process via the N-end rule pathway"/>
    <property type="evidence" value="ECO:0007669"/>
    <property type="project" value="UniProtKB-UniRule"/>
</dbReference>
<dbReference type="UniPathway" id="UPA00143"/>
<evidence type="ECO:0000313" key="13">
    <source>
        <dbReference type="EMBL" id="OAE30424.1"/>
    </source>
</evidence>
<dbReference type="PANTHER" id="PTHR21497">
    <property type="entry name" value="UBIQUITIN LIGASE E3 ALPHA-RELATED"/>
    <property type="match status" value="1"/>
</dbReference>
<evidence type="ECO:0000313" key="14">
    <source>
        <dbReference type="Proteomes" id="UP000077202"/>
    </source>
</evidence>
<dbReference type="EMBL" id="LVLJ01001335">
    <property type="protein sequence ID" value="OAE30424.1"/>
    <property type="molecule type" value="Genomic_DNA"/>
</dbReference>
<dbReference type="GO" id="GO:0005737">
    <property type="term" value="C:cytoplasm"/>
    <property type="evidence" value="ECO:0007669"/>
    <property type="project" value="TreeGrafter"/>
</dbReference>
<keyword evidence="6 10" id="KW-0833">Ubl conjugation pathway</keyword>
<sequence length="2282" mass="250690">MDAAASPASSTNRAAEAGSAGSSADSAASTELVVKRLIKRGIPARYAERGPEGLIEYVKEDQSRVPDVVGALFPDHEEIKDPNQPGDETQATACRTAYLDMCQDAVSWVQWLMFGRDPKDALSDTAVVCSGARGICGAVWGSNDIAYRCKTCEHDPTCAICVPCFKAGDHSNHDYSMIRTTGGCCDCGDVTAWKQNGFCVKHKGPGHVPSLPQDFVVSAAPVLEAVLIIWVSKLEKAHHASEGKPKKWMSMPKAEKVASQTSLAIIKMLLELCRAGESMLSFTAKYTGMKSIGVLDALLKTESFMSKHVIESLHELLYKLLGDSSFKHAFALTFISHYPRFMRDLVAEELANPSSPNAMISRTRDHAVLSNFSVQIFTVPTLTPKLVLEYKLLDMLMASIKDFLVACVGEDGRLLVSKSPISGRLYSRVTEDIRYVMTHFEVAQYVTQHRKDLCKVWLEILAFVQGMHPQRRVTSIHVEEENEDGDAAYQLEVQMATIHPLFVLGAASPSVSFPAEGSSLSGVTSVEDCADDDDDNMFVRHAKVGRISPKERNDMDMGSSSGADVEMADVANASCAGADESQCTESIFGVRSRDGRGAQQSVTAVPAHQLIWLISECVSIIDKWLAVDNSRELAKGPGKSVAESGPASVQHRGSLWRGRARGLTRGTARAAAVAEPAAPAATPPAVVEGEGGPGRGLREWLRRSRRPYAAIAILDEDRGNSRASGVSASGTDSADMDVDTAGVSETVRSRDTSGTEWWMCTDDSSSLSRVGQSNADGWPKVDFDVSRQDVSFHIPLHRMLALLLHKALEMHSVGMEPGSSSENPKSTNPSPLENLSTLSQLLPSKYQVPGFAASLMEHPLRLQVLCAQVQAGMWRRNGHPTNSICDVYRTVPWCEDSLELDLLMLQCCAVLAPPEKFAERILSRFGLSEYFNLFLWRPNEYEASLAQEFLVLLIRICTERGFCGLTQRESLRRELIQRLAVADATHSSLLKALPRRLQDSPYLHECLTAVANYRRPSGMQQGKYVLKEECWSELDLYHPRWSPRELQCAEERYLRACKASPVFLQLPRWKKPYSPLQNLGRFVVSGTVHEILLSVFFHAAFSINPGDSRATEGLLFTGLHLLALALDVCSSANYNCEHDKNANDAASSPEGIESRLPYSGNMNSSTFKVSSPKHASVEEENELPPLLARSIHREFVGGAVGSDAGMTEPQSLLSLLVMLLRKYSSGEGVMGTVVETSQYSAGDLIKSLLLKFADLHRGCMYEIESLVPEILHRPSAALNIASNSNSAGDKESEDKQAVTDVEKRKALARERQKAIMAKMKAAQDRFVASLKDENIDREKAEAVSKQTRESVEVGEGSSEDSNSTPCALCRDTGSSSQLCFLTLVQKSRLLALAQKPTPSWERASATVGVSSSDRGIDGGRNASESGNVEMYTTAHLWNWIQEALGDAATRERLLEGEALLEVFRNGLHPRNPVRLNAVGTPPARAVEPADTEVDEPEINGDNSEIETCPETLPLHPTNWWEEESVPQFSDEWTSSRELNLVTVLAEYVAAVSRDRRRQGEREVPRTVEVEVAREGGPIRQRRITPTRSNSDAFVITGLGMHDTSGVYLSACGHAVHQECLDRYVSSLLQRYYSRALFEGVQIVDPDMGEFLCPVCRRLANSILPAFSGNAIPDNQSRALNTREALQLRPCAVESKVCKVETSSSTNLQLDQAFRLLLNAESLVNKTGFRKAVSTQLSDSIKGALETLAIRLYGLFHPDKDHLSVQAHGRVPQSLHLWDVFRYSLMSSELAARTRQRTMQGSLSGLVMLEEGGDGAKGSILPLLLQAAKATQGQSRQIVLLRSRGLQLLVDSIIHGVTRDPFPEQTLAGNYTSLQQYLEKSQDSSDVQFWKRLADPVLIHDSFSSLIWLLFCLPAPLPPEGGPFTVLVHLFYMVCLTQVIAYHGIALASEAEVGSSVPSFVTAVQAALSGAALSPVDDDKSAVPPCPSLDVIRQLTLPYLRQCSLLKKLLSGTGQVVPVARAHLWELSQNSSSAFSRSTSTPSGDGRHEEEEVANELEELDQLETLFAIPPLTSLLTDERLLSVALTWCQHARTAIGKEFHIKSYIPRPVRAVPFKLMELPHLFQDLLQRYVKERCLRCGKVPDKPALCLLCGTLVCAITSRPCACSSLNKQGECYRHAMACGAGVGVFLMLRRTNILLQRCERQANWPSPYLDAFGEEDMDQRGKPLFLSEDRYAALTAMITHVTKFEDGHDIYVKPISAICYSDLSGNSEGRQMEMLFVAQ</sequence>
<dbReference type="GO" id="GO:0008270">
    <property type="term" value="F:zinc ion binding"/>
    <property type="evidence" value="ECO:0007669"/>
    <property type="project" value="UniProtKB-UniRule"/>
</dbReference>
<dbReference type="InterPro" id="IPR003126">
    <property type="entry name" value="Znf_UBR"/>
</dbReference>
<dbReference type="Pfam" id="PF02207">
    <property type="entry name" value="zf-UBR"/>
    <property type="match status" value="1"/>
</dbReference>
<dbReference type="SMART" id="SM00396">
    <property type="entry name" value="ZnF_UBR1"/>
    <property type="match status" value="1"/>
</dbReference>
<reference evidence="13" key="1">
    <citation type="submission" date="2016-03" db="EMBL/GenBank/DDBJ databases">
        <title>Mechanisms controlling the formation of the plant cell surface in tip-growing cells are functionally conserved among land plants.</title>
        <authorList>
            <person name="Honkanen S."/>
            <person name="Jones V.A."/>
            <person name="Morieri G."/>
            <person name="Champion C."/>
            <person name="Hetherington A.J."/>
            <person name="Kelly S."/>
            <person name="Saint-Marcoux D."/>
            <person name="Proust H."/>
            <person name="Prescott H."/>
            <person name="Dolan L."/>
        </authorList>
    </citation>
    <scope>NUCLEOTIDE SEQUENCE [LARGE SCALE GENOMIC DNA]</scope>
    <source>
        <tissue evidence="13">Whole gametophyte</tissue>
    </source>
</reference>
<dbReference type="GO" id="GO:0000151">
    <property type="term" value="C:ubiquitin ligase complex"/>
    <property type="evidence" value="ECO:0007669"/>
    <property type="project" value="TreeGrafter"/>
</dbReference>
<feature type="compositionally biased region" description="Low complexity" evidence="11">
    <location>
        <begin position="2032"/>
        <end position="2042"/>
    </location>
</feature>
<dbReference type="FunFam" id="2.10.110.30:FF:000002">
    <property type="entry name" value="Putative e3 ubiquitin-protein ligase ubr3"/>
    <property type="match status" value="1"/>
</dbReference>
<feature type="region of interest" description="Disordered" evidence="11">
    <location>
        <begin position="1403"/>
        <end position="1424"/>
    </location>
</feature>
<comment type="pathway">
    <text evidence="2 10">Protein modification; protein ubiquitination.</text>
</comment>
<keyword evidence="3 10" id="KW-0808">Transferase</keyword>
<keyword evidence="5 10" id="KW-0863">Zinc-finger</keyword>
<evidence type="ECO:0000256" key="7">
    <source>
        <dbReference type="ARBA" id="ARBA00022833"/>
    </source>
</evidence>
<dbReference type="SUPFAM" id="SSF46785">
    <property type="entry name" value="Winged helix' DNA-binding domain"/>
    <property type="match status" value="1"/>
</dbReference>
<comment type="caution">
    <text evidence="13">The sequence shown here is derived from an EMBL/GenBank/DDBJ whole genome shotgun (WGS) entry which is preliminary data.</text>
</comment>
<comment type="similarity">
    <text evidence="8 10">Belongs to the E3 ubiquitin-protein ligase UBR1-like family.</text>
</comment>
<evidence type="ECO:0000256" key="10">
    <source>
        <dbReference type="RuleBase" id="RU366018"/>
    </source>
</evidence>
<evidence type="ECO:0000259" key="12">
    <source>
        <dbReference type="PROSITE" id="PS51157"/>
    </source>
</evidence>
<dbReference type="InterPro" id="IPR039164">
    <property type="entry name" value="UBR1-like"/>
</dbReference>
<feature type="compositionally biased region" description="Low complexity" evidence="11">
    <location>
        <begin position="14"/>
        <end position="26"/>
    </location>
</feature>
<dbReference type="PROSITE" id="PS51157">
    <property type="entry name" value="ZF_UBR"/>
    <property type="match status" value="1"/>
</dbReference>
<dbReference type="InterPro" id="IPR036390">
    <property type="entry name" value="WH_DNA-bd_sf"/>
</dbReference>
<accession>A0A176WBV9</accession>
<feature type="region of interest" description="Disordered" evidence="11">
    <location>
        <begin position="1"/>
        <end position="26"/>
    </location>
</feature>
<dbReference type="CDD" id="cd16482">
    <property type="entry name" value="RING-H2_UBR1-like"/>
    <property type="match status" value="1"/>
</dbReference>
<keyword evidence="14" id="KW-1185">Reference proteome</keyword>
<dbReference type="PANTHER" id="PTHR21497:SF53">
    <property type="entry name" value="E3 UBIQUITIN-PROTEIN LIGASE PRT6"/>
    <property type="match status" value="1"/>
</dbReference>
<evidence type="ECO:0000256" key="4">
    <source>
        <dbReference type="ARBA" id="ARBA00022723"/>
    </source>
</evidence>
<dbReference type="Gene3D" id="2.10.110.30">
    <property type="match status" value="1"/>
</dbReference>
<feature type="region of interest" description="Disordered" evidence="11">
    <location>
        <begin position="814"/>
        <end position="834"/>
    </location>
</feature>
<evidence type="ECO:0000256" key="1">
    <source>
        <dbReference type="ARBA" id="ARBA00000900"/>
    </source>
</evidence>
<dbReference type="GO" id="GO:0016567">
    <property type="term" value="P:protein ubiquitination"/>
    <property type="evidence" value="ECO:0007669"/>
    <property type="project" value="UniProtKB-UniRule"/>
</dbReference>
<keyword evidence="7 10" id="KW-0862">Zinc</keyword>
<dbReference type="CDD" id="cd19673">
    <property type="entry name" value="UBR-box_UBR3"/>
    <property type="match status" value="1"/>
</dbReference>
<feature type="region of interest" description="Disordered" evidence="11">
    <location>
        <begin position="2032"/>
        <end position="2053"/>
    </location>
</feature>
<evidence type="ECO:0000256" key="5">
    <source>
        <dbReference type="ARBA" id="ARBA00022771"/>
    </source>
</evidence>
<evidence type="ECO:0000256" key="8">
    <source>
        <dbReference type="ARBA" id="ARBA00046341"/>
    </source>
</evidence>
<protein>
    <recommendedName>
        <fullName evidence="10">E3 ubiquitin-protein ligase</fullName>
        <ecNumber evidence="10">2.3.2.27</ecNumber>
    </recommendedName>
</protein>
<dbReference type="InterPro" id="IPR055194">
    <property type="entry name" value="UBR1-like_WH"/>
</dbReference>
<feature type="compositionally biased region" description="Polar residues" evidence="11">
    <location>
        <begin position="721"/>
        <end position="732"/>
    </location>
</feature>
<dbReference type="EC" id="2.3.2.27" evidence="10"/>
<feature type="region of interest" description="Disordered" evidence="11">
    <location>
        <begin position="635"/>
        <end position="661"/>
    </location>
</feature>
<evidence type="ECO:0000256" key="6">
    <source>
        <dbReference type="ARBA" id="ARBA00022786"/>
    </source>
</evidence>
<gene>
    <name evidence="13" type="ORF">AXG93_3483s1160</name>
</gene>
<feature type="compositionally biased region" description="Low complexity" evidence="11">
    <location>
        <begin position="673"/>
        <end position="688"/>
    </location>
</feature>
<feature type="region of interest" description="Disordered" evidence="11">
    <location>
        <begin position="673"/>
        <end position="693"/>
    </location>
</feature>
<comment type="catalytic activity">
    <reaction evidence="1 10">
        <text>S-ubiquitinyl-[E2 ubiquitin-conjugating enzyme]-L-cysteine + [acceptor protein]-L-lysine = [E2 ubiquitin-conjugating enzyme]-L-cysteine + N(6)-ubiquitinyl-[acceptor protein]-L-lysine.</text>
        <dbReference type="EC" id="2.3.2.27"/>
    </reaction>
</comment>
<proteinExistence type="inferred from homology"/>
<dbReference type="Pfam" id="PF22960">
    <property type="entry name" value="WHD_UBR1"/>
    <property type="match status" value="1"/>
</dbReference>
<dbReference type="GO" id="GO:0061630">
    <property type="term" value="F:ubiquitin protein ligase activity"/>
    <property type="evidence" value="ECO:0007669"/>
    <property type="project" value="UniProtKB-UniRule"/>
</dbReference>
<feature type="domain" description="UBR-type" evidence="12">
    <location>
        <begin position="134"/>
        <end position="204"/>
    </location>
</feature>
<evidence type="ECO:0000256" key="3">
    <source>
        <dbReference type="ARBA" id="ARBA00022679"/>
    </source>
</evidence>
<dbReference type="Proteomes" id="UP000077202">
    <property type="component" value="Unassembled WGS sequence"/>
</dbReference>
<feature type="region of interest" description="Disordered" evidence="11">
    <location>
        <begin position="1338"/>
        <end position="1365"/>
    </location>
</feature>
<keyword evidence="4 10" id="KW-0479">Metal-binding</keyword>
<dbReference type="InterPro" id="IPR044046">
    <property type="entry name" value="E3_ligase_UBR-like_C"/>
</dbReference>
<organism evidence="13 14">
    <name type="scientific">Marchantia polymorpha subsp. ruderalis</name>
    <dbReference type="NCBI Taxonomy" id="1480154"/>
    <lineage>
        <taxon>Eukaryota</taxon>
        <taxon>Viridiplantae</taxon>
        <taxon>Streptophyta</taxon>
        <taxon>Embryophyta</taxon>
        <taxon>Marchantiophyta</taxon>
        <taxon>Marchantiopsida</taxon>
        <taxon>Marchantiidae</taxon>
        <taxon>Marchantiales</taxon>
        <taxon>Marchantiaceae</taxon>
        <taxon>Marchantia</taxon>
    </lineage>
</organism>
<evidence type="ECO:0000256" key="2">
    <source>
        <dbReference type="ARBA" id="ARBA00004906"/>
    </source>
</evidence>
<evidence type="ECO:0000256" key="9">
    <source>
        <dbReference type="PROSITE-ProRule" id="PRU00508"/>
    </source>
</evidence>
<feature type="zinc finger region" description="UBR-type" evidence="9">
    <location>
        <begin position="134"/>
        <end position="204"/>
    </location>
</feature>
<dbReference type="Gene3D" id="1.10.10.2670">
    <property type="entry name" value="E3 ubiquitin-protein ligase"/>
    <property type="match status" value="1"/>
</dbReference>